<proteinExistence type="predicted"/>
<dbReference type="Proteomes" id="UP000000374">
    <property type="component" value="Chromosome"/>
</dbReference>
<dbReference type="InterPro" id="IPR007896">
    <property type="entry name" value="BTP_bacteria"/>
</dbReference>
<feature type="transmembrane region" description="Helical" evidence="1">
    <location>
        <begin position="20"/>
        <end position="40"/>
    </location>
</feature>
<feature type="transmembrane region" description="Helical" evidence="1">
    <location>
        <begin position="46"/>
        <end position="70"/>
    </location>
</feature>
<feature type="transmembrane region" description="Helical" evidence="1">
    <location>
        <begin position="117"/>
        <end position="139"/>
    </location>
</feature>
<feature type="transmembrane region" description="Helical" evidence="1">
    <location>
        <begin position="91"/>
        <end position="111"/>
    </location>
</feature>
<dbReference type="Pfam" id="PF05232">
    <property type="entry name" value="BTP"/>
    <property type="match status" value="2"/>
</dbReference>
<dbReference type="OrthoDB" id="1631120at2"/>
<evidence type="ECO:0000256" key="1">
    <source>
        <dbReference type="SAM" id="Phobius"/>
    </source>
</evidence>
<name>A1WIJ2_VEREI</name>
<reference evidence="4" key="1">
    <citation type="submission" date="2006-12" db="EMBL/GenBank/DDBJ databases">
        <title>Complete sequence of chromosome 1 of Verminephrobacter eiseniae EF01-2.</title>
        <authorList>
            <person name="Copeland A."/>
            <person name="Lucas S."/>
            <person name="Lapidus A."/>
            <person name="Barry K."/>
            <person name="Detter J.C."/>
            <person name="Glavina del Rio T."/>
            <person name="Dalin E."/>
            <person name="Tice H."/>
            <person name="Pitluck S."/>
            <person name="Chertkov O."/>
            <person name="Brettin T."/>
            <person name="Bruce D."/>
            <person name="Han C."/>
            <person name="Tapia R."/>
            <person name="Gilna P."/>
            <person name="Schmutz J."/>
            <person name="Larimer F."/>
            <person name="Land M."/>
            <person name="Hauser L."/>
            <person name="Kyrpides N."/>
            <person name="Kim E."/>
            <person name="Stahl D."/>
            <person name="Richardson P."/>
        </authorList>
    </citation>
    <scope>NUCLEOTIDE SEQUENCE [LARGE SCALE GENOMIC DNA]</scope>
    <source>
        <strain evidence="4">EF01-2</strain>
    </source>
</reference>
<evidence type="ECO:0000259" key="2">
    <source>
        <dbReference type="Pfam" id="PF05232"/>
    </source>
</evidence>
<evidence type="ECO:0000313" key="3">
    <source>
        <dbReference type="EMBL" id="ABM57449.1"/>
    </source>
</evidence>
<protein>
    <submittedName>
        <fullName evidence="3">Transmembrane pair domain protein</fullName>
    </submittedName>
</protein>
<dbReference type="NCBIfam" id="NF033664">
    <property type="entry name" value="PACE_transport"/>
    <property type="match status" value="1"/>
</dbReference>
<dbReference type="GeneID" id="76460302"/>
<keyword evidence="1 3" id="KW-0812">Transmembrane</keyword>
<feature type="domain" description="Chlorhexidine efflux transporter" evidence="2">
    <location>
        <begin position="14"/>
        <end position="76"/>
    </location>
</feature>
<accession>A1WIJ2</accession>
<dbReference type="EMBL" id="CP000542">
    <property type="protein sequence ID" value="ABM57449.1"/>
    <property type="molecule type" value="Genomic_DNA"/>
</dbReference>
<gene>
    <name evidence="3" type="ordered locus">Veis_1694</name>
</gene>
<dbReference type="InterPro" id="IPR058208">
    <property type="entry name" value="PACE"/>
</dbReference>
<dbReference type="AlphaFoldDB" id="A1WIJ2"/>
<dbReference type="HOGENOM" id="CLU_120004_0_0_4"/>
<dbReference type="KEGG" id="vei:Veis_1694"/>
<keyword evidence="1" id="KW-1133">Transmembrane helix</keyword>
<keyword evidence="1" id="KW-0472">Membrane</keyword>
<dbReference type="eggNOG" id="COG4125">
    <property type="taxonomic scope" value="Bacteria"/>
</dbReference>
<keyword evidence="4" id="KW-1185">Reference proteome</keyword>
<evidence type="ECO:0000313" key="4">
    <source>
        <dbReference type="Proteomes" id="UP000000374"/>
    </source>
</evidence>
<feature type="domain" description="Chlorhexidine efflux transporter" evidence="2">
    <location>
        <begin position="82"/>
        <end position="144"/>
    </location>
</feature>
<organism evidence="3 4">
    <name type="scientific">Verminephrobacter eiseniae (strain EF01-2)</name>
    <dbReference type="NCBI Taxonomy" id="391735"/>
    <lineage>
        <taxon>Bacteria</taxon>
        <taxon>Pseudomonadati</taxon>
        <taxon>Pseudomonadota</taxon>
        <taxon>Betaproteobacteria</taxon>
        <taxon>Burkholderiales</taxon>
        <taxon>Comamonadaceae</taxon>
        <taxon>Verminephrobacter</taxon>
    </lineage>
</organism>
<sequence length="169" mass="18696">MKAPIPNPGPGLQGLWRRVIYVTLYELIAIVVVTVGLAWLTGQSAGHSGVVAVATSAIAVLWNLLFNWAFEYWESRQTVRGRNVRRRIAHAVGFEGGLVVLLVPLLAWWFGISLWQAFVMDLALAIFFLGYTFVFNWMFDQLFGLPASAARTSATPVSAARPGKPGRRH</sequence>
<dbReference type="RefSeq" id="WP_011809456.1">
    <property type="nucleotide sequence ID" value="NC_008786.1"/>
</dbReference>